<evidence type="ECO:0000256" key="10">
    <source>
        <dbReference type="ARBA" id="ARBA00023012"/>
    </source>
</evidence>
<dbReference type="Gene3D" id="3.30.565.10">
    <property type="entry name" value="Histidine kinase-like ATPase, C-terminal domain"/>
    <property type="match status" value="1"/>
</dbReference>
<dbReference type="SUPFAM" id="SSF55874">
    <property type="entry name" value="ATPase domain of HSP90 chaperone/DNA topoisomerase II/histidine kinase"/>
    <property type="match status" value="1"/>
</dbReference>
<dbReference type="Pfam" id="PF00072">
    <property type="entry name" value="Response_reg"/>
    <property type="match status" value="2"/>
</dbReference>
<dbReference type="EMBL" id="NRRV01000081">
    <property type="protein sequence ID" value="MBK1633362.1"/>
    <property type="molecule type" value="Genomic_DNA"/>
</dbReference>
<keyword evidence="23" id="KW-1185">Reference proteome</keyword>
<dbReference type="InterPro" id="IPR011006">
    <property type="entry name" value="CheY-like_superfamily"/>
</dbReference>
<keyword evidence="6 16" id="KW-0812">Transmembrane</keyword>
<dbReference type="NCBIfam" id="TIGR00229">
    <property type="entry name" value="sensory_box"/>
    <property type="match status" value="1"/>
</dbReference>
<dbReference type="SUPFAM" id="SSF47226">
    <property type="entry name" value="Histidine-containing phosphotransfer domain, HPT domain"/>
    <property type="match status" value="1"/>
</dbReference>
<dbReference type="SMART" id="SM00387">
    <property type="entry name" value="HATPase_c"/>
    <property type="match status" value="1"/>
</dbReference>
<evidence type="ECO:0000256" key="4">
    <source>
        <dbReference type="ARBA" id="ARBA00022475"/>
    </source>
</evidence>
<dbReference type="PANTHER" id="PTHR45339">
    <property type="entry name" value="HYBRID SIGNAL TRANSDUCTION HISTIDINE KINASE J"/>
    <property type="match status" value="1"/>
</dbReference>
<dbReference type="InterPro" id="IPR013655">
    <property type="entry name" value="PAS_fold_3"/>
</dbReference>
<dbReference type="CDD" id="cd00082">
    <property type="entry name" value="HisKA"/>
    <property type="match status" value="1"/>
</dbReference>
<dbReference type="InterPro" id="IPR036097">
    <property type="entry name" value="HisK_dim/P_sf"/>
</dbReference>
<dbReference type="PROSITE" id="PS50112">
    <property type="entry name" value="PAS"/>
    <property type="match status" value="1"/>
</dbReference>
<feature type="domain" description="Histidine kinase" evidence="17">
    <location>
        <begin position="515"/>
        <end position="738"/>
    </location>
</feature>
<evidence type="ECO:0000259" key="21">
    <source>
        <dbReference type="PROSITE" id="PS50894"/>
    </source>
</evidence>
<evidence type="ECO:0000259" key="17">
    <source>
        <dbReference type="PROSITE" id="PS50109"/>
    </source>
</evidence>
<evidence type="ECO:0000256" key="2">
    <source>
        <dbReference type="ARBA" id="ARBA00004651"/>
    </source>
</evidence>
<dbReference type="SMART" id="SM00073">
    <property type="entry name" value="HPT"/>
    <property type="match status" value="1"/>
</dbReference>
<feature type="domain" description="PAS" evidence="19">
    <location>
        <begin position="390"/>
        <end position="443"/>
    </location>
</feature>
<keyword evidence="14" id="KW-0175">Coiled coil</keyword>
<evidence type="ECO:0000256" key="6">
    <source>
        <dbReference type="ARBA" id="ARBA00022692"/>
    </source>
</evidence>
<gene>
    <name evidence="22" type="ORF">CKO31_21925</name>
</gene>
<dbReference type="PRINTS" id="PR00344">
    <property type="entry name" value="BCTRLSENSOR"/>
</dbReference>
<sequence>MTDAPATPAQTPRLTLWTILTALALVSLMGYLLIDNYRNATRLQETLAERIRQAAESRSTAIEYFFDEKQSDLENLARAREVSVYFENLALGMSGPFGLNQSLVPIEHLFEDLMARKQVRGGPIYERIVLVDASGEALVDVRADADADAERQQDLRACLRPNDNGAVVRTLEAGAAIVVSVPYRFKGEYAGQIVAWIDPKLLHSSLLDTGDYGQALAFALVEGGDAGRQLVGTEHSPLWREVLSRLDGGPEQFATGDLADPLRLTLPEAGVSVFVSAVPVAGTPFELIEINRIDAIASDLNPWVQALAIAVLAALVLAGVAIVFRANLGAAALRARLSEAALRERQIEAKNEALNREVAERRRAEDALRRSEREFRAIANYTYDWEDWTDPEGKLLWVNPAVERVSGYSVEQCMSMSDYPLPMVHPDDREGFRAQVQRLLEGYSGEHEFRLMHRDGGLSWAVISGQPIFDADGTNMGLRCSIRDVTERREAADAMREAKEAAELASQAKSDFLANMSHEIRTPMVGVIGMTGLLRDSDLNAVQRDYVETIHSSGEALLDVINDILDFSKIEAKRMELEVTGFDLRATVEEVADILALKAFEKGLQFNCLLPEGIPVRLRGDAGRLRQVLVNLTGNAIKFTEHGEVSVDVQRLDAGEDDSHCLLRFEVADTGIGIDGQRQASLFQSFYQVDATTTRRFGGTGLGLAISKQLVELMGGRIGCDSTSGVGSVFWFEIPFLLDPQAQAAAQAPDDVLVGKRVLIVDDNATNLRVLYEYLSAFGCVIDQASSAEAAKRQLGAASESRQPYDIVVLDMMMPVVDGLTLGREIRRGGSYGEPKLVMLSSRDQRGDGRALEQAGFDAFFTKPVKRNVLHRLLVRLFERPGELATSGAIPIEAAAGGLPLRVLVAEDNPTNQKVALSMLKRLGYRADAVANGREALKALQLVPYDLVLMDVQMPDMDGLEATRRFRALEAGTGRRLPIIAMTAHASTADRERCLTAGMDDFVTKPVQRETLGDIIAALLAPAGAAAGKAAAAGAPSPTMAGAEPSEQAAEADAPVAGPQAAANAEPMPASSPAEGEPPAQGPQAGPAEASADTQFSIDAMVARLDNDEDIAREIAVIFVESSRALSAELAEALASGDADVVRTRAHSLKGSAGNIGAETLRQLAAAIEQAGRDGRLEDAQALLPKVRADLDTVSDILEKWCDTAPAAD</sequence>
<accession>A0ABS1CN51</accession>
<dbReference type="Proteomes" id="UP000748752">
    <property type="component" value="Unassembled WGS sequence"/>
</dbReference>
<comment type="catalytic activity">
    <reaction evidence="1">
        <text>ATP + protein L-histidine = ADP + protein N-phospho-L-histidine.</text>
        <dbReference type="EC" id="2.7.13.3"/>
    </reaction>
</comment>
<proteinExistence type="predicted"/>
<evidence type="ECO:0000256" key="7">
    <source>
        <dbReference type="ARBA" id="ARBA00022741"/>
    </source>
</evidence>
<dbReference type="CDD" id="cd16922">
    <property type="entry name" value="HATPase_EvgS-ArcB-TorS-like"/>
    <property type="match status" value="1"/>
</dbReference>
<dbReference type="CDD" id="cd00130">
    <property type="entry name" value="PAS"/>
    <property type="match status" value="1"/>
</dbReference>
<dbReference type="InterPro" id="IPR001610">
    <property type="entry name" value="PAC"/>
</dbReference>
<dbReference type="SUPFAM" id="SSF47384">
    <property type="entry name" value="Homodimeric domain of signal transducing histidine kinase"/>
    <property type="match status" value="1"/>
</dbReference>
<evidence type="ECO:0000256" key="15">
    <source>
        <dbReference type="SAM" id="MobiDB-lite"/>
    </source>
</evidence>
<feature type="domain" description="HPt" evidence="21">
    <location>
        <begin position="1108"/>
        <end position="1201"/>
    </location>
</feature>
<dbReference type="PROSITE" id="PS50110">
    <property type="entry name" value="RESPONSE_REGULATORY"/>
    <property type="match status" value="2"/>
</dbReference>
<protein>
    <recommendedName>
        <fullName evidence="3">histidine kinase</fullName>
        <ecNumber evidence="3">2.7.13.3</ecNumber>
    </recommendedName>
</protein>
<dbReference type="InterPro" id="IPR003661">
    <property type="entry name" value="HisK_dim/P_dom"/>
</dbReference>
<evidence type="ECO:0000259" key="18">
    <source>
        <dbReference type="PROSITE" id="PS50110"/>
    </source>
</evidence>
<evidence type="ECO:0000256" key="3">
    <source>
        <dbReference type="ARBA" id="ARBA00012438"/>
    </source>
</evidence>
<dbReference type="SUPFAM" id="SSF55785">
    <property type="entry name" value="PYP-like sensor domain (PAS domain)"/>
    <property type="match status" value="1"/>
</dbReference>
<dbReference type="RefSeq" id="WP_200241741.1">
    <property type="nucleotide sequence ID" value="NZ_NRRV01000081.1"/>
</dbReference>
<dbReference type="InterPro" id="IPR008207">
    <property type="entry name" value="Sig_transdc_His_kin_Hpt_dom"/>
</dbReference>
<evidence type="ECO:0000256" key="11">
    <source>
        <dbReference type="ARBA" id="ARBA00023136"/>
    </source>
</evidence>
<evidence type="ECO:0000259" key="20">
    <source>
        <dbReference type="PROSITE" id="PS50113"/>
    </source>
</evidence>
<dbReference type="PANTHER" id="PTHR45339:SF1">
    <property type="entry name" value="HYBRID SIGNAL TRANSDUCTION HISTIDINE KINASE J"/>
    <property type="match status" value="1"/>
</dbReference>
<dbReference type="InterPro" id="IPR000014">
    <property type="entry name" value="PAS"/>
</dbReference>
<dbReference type="Gene3D" id="1.20.120.160">
    <property type="entry name" value="HPT domain"/>
    <property type="match status" value="1"/>
</dbReference>
<dbReference type="EC" id="2.7.13.3" evidence="3"/>
<feature type="transmembrane region" description="Helical" evidence="16">
    <location>
        <begin position="303"/>
        <end position="324"/>
    </location>
</feature>
<dbReference type="InterPro" id="IPR005467">
    <property type="entry name" value="His_kinase_dom"/>
</dbReference>
<keyword evidence="7" id="KW-0547">Nucleotide-binding</keyword>
<feature type="transmembrane region" description="Helical" evidence="16">
    <location>
        <begin position="14"/>
        <end position="34"/>
    </location>
</feature>
<dbReference type="Pfam" id="PF00512">
    <property type="entry name" value="HisKA"/>
    <property type="match status" value="1"/>
</dbReference>
<dbReference type="Gene3D" id="1.10.287.130">
    <property type="match status" value="1"/>
</dbReference>
<feature type="region of interest" description="Disordered" evidence="15">
    <location>
        <begin position="1033"/>
        <end position="1091"/>
    </location>
</feature>
<evidence type="ECO:0000256" key="5">
    <source>
        <dbReference type="ARBA" id="ARBA00022553"/>
    </source>
</evidence>
<feature type="compositionally biased region" description="Low complexity" evidence="15">
    <location>
        <begin position="1033"/>
        <end position="1090"/>
    </location>
</feature>
<keyword evidence="8" id="KW-0067">ATP-binding</keyword>
<dbReference type="InterPro" id="IPR036890">
    <property type="entry name" value="HATPase_C_sf"/>
</dbReference>
<keyword evidence="11 16" id="KW-0472">Membrane</keyword>
<dbReference type="InterPro" id="IPR036641">
    <property type="entry name" value="HPT_dom_sf"/>
</dbReference>
<dbReference type="Pfam" id="PF08447">
    <property type="entry name" value="PAS_3"/>
    <property type="match status" value="1"/>
</dbReference>
<dbReference type="InterPro" id="IPR004358">
    <property type="entry name" value="Sig_transdc_His_kin-like_C"/>
</dbReference>
<feature type="domain" description="Response regulatory" evidence="18">
    <location>
        <begin position="757"/>
        <end position="878"/>
    </location>
</feature>
<dbReference type="Pfam" id="PF01627">
    <property type="entry name" value="Hpt"/>
    <property type="match status" value="1"/>
</dbReference>
<evidence type="ECO:0000313" key="22">
    <source>
        <dbReference type="EMBL" id="MBK1633362.1"/>
    </source>
</evidence>
<dbReference type="SMART" id="SM00448">
    <property type="entry name" value="REC"/>
    <property type="match status" value="2"/>
</dbReference>
<comment type="caution">
    <text evidence="22">The sequence shown here is derived from an EMBL/GenBank/DDBJ whole genome shotgun (WGS) entry which is preliminary data.</text>
</comment>
<evidence type="ECO:0000256" key="13">
    <source>
        <dbReference type="PROSITE-ProRule" id="PRU00169"/>
    </source>
</evidence>
<evidence type="ECO:0000313" key="23">
    <source>
        <dbReference type="Proteomes" id="UP000748752"/>
    </source>
</evidence>
<evidence type="ECO:0000259" key="19">
    <source>
        <dbReference type="PROSITE" id="PS50112"/>
    </source>
</evidence>
<feature type="modified residue" description="Phosphohistidine" evidence="12">
    <location>
        <position position="1147"/>
    </location>
</feature>
<keyword evidence="9 16" id="KW-1133">Transmembrane helix</keyword>
<dbReference type="InterPro" id="IPR035965">
    <property type="entry name" value="PAS-like_dom_sf"/>
</dbReference>
<name>A0ABS1CN51_9GAMM</name>
<reference evidence="22 23" key="1">
    <citation type="journal article" date="2020" name="Microorganisms">
        <title>Osmotic Adaptation and Compatible Solute Biosynthesis of Phototrophic Bacteria as Revealed from Genome Analyses.</title>
        <authorList>
            <person name="Imhoff J.F."/>
            <person name="Rahn T."/>
            <person name="Kunzel S."/>
            <person name="Keller A."/>
            <person name="Neulinger S.C."/>
        </authorList>
    </citation>
    <scope>NUCLEOTIDE SEQUENCE [LARGE SCALE GENOMIC DNA]</scope>
    <source>
        <strain evidence="22 23">DSM 6210</strain>
    </source>
</reference>
<feature type="coiled-coil region" evidence="14">
    <location>
        <begin position="337"/>
        <end position="374"/>
    </location>
</feature>
<evidence type="ECO:0000256" key="1">
    <source>
        <dbReference type="ARBA" id="ARBA00000085"/>
    </source>
</evidence>
<dbReference type="SMART" id="SM00091">
    <property type="entry name" value="PAS"/>
    <property type="match status" value="1"/>
</dbReference>
<dbReference type="PROSITE" id="PS50113">
    <property type="entry name" value="PAC"/>
    <property type="match status" value="1"/>
</dbReference>
<feature type="modified residue" description="4-aspartylphosphate" evidence="13">
    <location>
        <position position="811"/>
    </location>
</feature>
<evidence type="ECO:0000256" key="12">
    <source>
        <dbReference type="PROSITE-ProRule" id="PRU00110"/>
    </source>
</evidence>
<evidence type="ECO:0000256" key="8">
    <source>
        <dbReference type="ARBA" id="ARBA00022840"/>
    </source>
</evidence>
<dbReference type="PROSITE" id="PS50109">
    <property type="entry name" value="HIS_KIN"/>
    <property type="match status" value="1"/>
</dbReference>
<organism evidence="22 23">
    <name type="scientific">Thiohalocapsa halophila</name>
    <dbReference type="NCBI Taxonomy" id="69359"/>
    <lineage>
        <taxon>Bacteria</taxon>
        <taxon>Pseudomonadati</taxon>
        <taxon>Pseudomonadota</taxon>
        <taxon>Gammaproteobacteria</taxon>
        <taxon>Chromatiales</taxon>
        <taxon>Chromatiaceae</taxon>
        <taxon>Thiohalocapsa</taxon>
    </lineage>
</organism>
<keyword evidence="10" id="KW-0902">Two-component regulatory system</keyword>
<keyword evidence="4" id="KW-1003">Cell membrane</keyword>
<comment type="subcellular location">
    <subcellularLocation>
        <location evidence="2">Cell membrane</location>
        <topology evidence="2">Multi-pass membrane protein</topology>
    </subcellularLocation>
</comment>
<dbReference type="SUPFAM" id="SSF52172">
    <property type="entry name" value="CheY-like"/>
    <property type="match status" value="2"/>
</dbReference>
<dbReference type="InterPro" id="IPR000700">
    <property type="entry name" value="PAS-assoc_C"/>
</dbReference>
<dbReference type="Gene3D" id="3.30.450.20">
    <property type="entry name" value="PAS domain"/>
    <property type="match status" value="1"/>
</dbReference>
<dbReference type="SMART" id="SM00388">
    <property type="entry name" value="HisKA"/>
    <property type="match status" value="1"/>
</dbReference>
<feature type="domain" description="PAC" evidence="20">
    <location>
        <begin position="445"/>
        <end position="497"/>
    </location>
</feature>
<evidence type="ECO:0000256" key="9">
    <source>
        <dbReference type="ARBA" id="ARBA00022989"/>
    </source>
</evidence>
<dbReference type="CDD" id="cd17546">
    <property type="entry name" value="REC_hyHK_CKI1_RcsC-like"/>
    <property type="match status" value="1"/>
</dbReference>
<evidence type="ECO:0000256" key="14">
    <source>
        <dbReference type="SAM" id="Coils"/>
    </source>
</evidence>
<evidence type="ECO:0000256" key="16">
    <source>
        <dbReference type="SAM" id="Phobius"/>
    </source>
</evidence>
<dbReference type="SMART" id="SM00086">
    <property type="entry name" value="PAC"/>
    <property type="match status" value="1"/>
</dbReference>
<dbReference type="PROSITE" id="PS50894">
    <property type="entry name" value="HPT"/>
    <property type="match status" value="1"/>
</dbReference>
<feature type="domain" description="Response regulatory" evidence="18">
    <location>
        <begin position="902"/>
        <end position="1020"/>
    </location>
</feature>
<feature type="modified residue" description="4-aspartylphosphate" evidence="13">
    <location>
        <position position="951"/>
    </location>
</feature>
<dbReference type="Gene3D" id="3.40.50.2300">
    <property type="match status" value="2"/>
</dbReference>
<dbReference type="CDD" id="cd00088">
    <property type="entry name" value="HPT"/>
    <property type="match status" value="1"/>
</dbReference>
<dbReference type="Pfam" id="PF02518">
    <property type="entry name" value="HATPase_c"/>
    <property type="match status" value="1"/>
</dbReference>
<dbReference type="InterPro" id="IPR003594">
    <property type="entry name" value="HATPase_dom"/>
</dbReference>
<dbReference type="InterPro" id="IPR001789">
    <property type="entry name" value="Sig_transdc_resp-reg_receiver"/>
</dbReference>
<dbReference type="CDD" id="cd00156">
    <property type="entry name" value="REC"/>
    <property type="match status" value="1"/>
</dbReference>
<keyword evidence="5 13" id="KW-0597">Phosphoprotein</keyword>